<dbReference type="EMBL" id="AAWS01000040">
    <property type="protein sequence ID" value="EAY25994.1"/>
    <property type="molecule type" value="Genomic_DNA"/>
</dbReference>
<dbReference type="AlphaFoldDB" id="A1ZUH5"/>
<feature type="transmembrane region" description="Helical" evidence="1">
    <location>
        <begin position="85"/>
        <end position="111"/>
    </location>
</feature>
<dbReference type="PANTHER" id="PTHR34220:SF7">
    <property type="entry name" value="SENSOR HISTIDINE KINASE YPDA"/>
    <property type="match status" value="1"/>
</dbReference>
<dbReference type="Proteomes" id="UP000004095">
    <property type="component" value="Unassembled WGS sequence"/>
</dbReference>
<evidence type="ECO:0000256" key="1">
    <source>
        <dbReference type="SAM" id="Phobius"/>
    </source>
</evidence>
<feature type="transmembrane region" description="Helical" evidence="1">
    <location>
        <begin position="131"/>
        <end position="152"/>
    </location>
</feature>
<keyword evidence="1" id="KW-0472">Membrane</keyword>
<dbReference type="Pfam" id="PF06580">
    <property type="entry name" value="His_kinase"/>
    <property type="match status" value="1"/>
</dbReference>
<keyword evidence="1" id="KW-1133">Transmembrane helix</keyword>
<dbReference type="RefSeq" id="WP_002701792.1">
    <property type="nucleotide sequence ID" value="NZ_AAWS01000040.1"/>
</dbReference>
<feature type="transmembrane region" description="Helical" evidence="1">
    <location>
        <begin position="50"/>
        <end position="73"/>
    </location>
</feature>
<dbReference type="InterPro" id="IPR050640">
    <property type="entry name" value="Bact_2-comp_sensor_kinase"/>
</dbReference>
<comment type="caution">
    <text evidence="3">The sequence shown here is derived from an EMBL/GenBank/DDBJ whole genome shotgun (WGS) entry which is preliminary data.</text>
</comment>
<name>A1ZUH5_MICM2</name>
<dbReference type="GO" id="GO:0000155">
    <property type="term" value="F:phosphorelay sensor kinase activity"/>
    <property type="evidence" value="ECO:0007669"/>
    <property type="project" value="InterPro"/>
</dbReference>
<feature type="domain" description="Signal transduction histidine kinase internal region" evidence="2">
    <location>
        <begin position="173"/>
        <end position="246"/>
    </location>
</feature>
<dbReference type="GO" id="GO:0016020">
    <property type="term" value="C:membrane"/>
    <property type="evidence" value="ECO:0007669"/>
    <property type="project" value="InterPro"/>
</dbReference>
<dbReference type="OrthoDB" id="927174at2"/>
<reference evidence="3 4" key="1">
    <citation type="submission" date="2007-01" db="EMBL/GenBank/DDBJ databases">
        <authorList>
            <person name="Haygood M."/>
            <person name="Podell S."/>
            <person name="Anderson C."/>
            <person name="Hopkinson B."/>
            <person name="Roe K."/>
            <person name="Barbeau K."/>
            <person name="Gaasterland T."/>
            <person name="Ferriera S."/>
            <person name="Johnson J."/>
            <person name="Kravitz S."/>
            <person name="Beeson K."/>
            <person name="Sutton G."/>
            <person name="Rogers Y.-H."/>
            <person name="Friedman R."/>
            <person name="Frazier M."/>
            <person name="Venter J.C."/>
        </authorList>
    </citation>
    <scope>NUCLEOTIDE SEQUENCE [LARGE SCALE GENOMIC DNA]</scope>
    <source>
        <strain evidence="3 4">ATCC 23134</strain>
    </source>
</reference>
<keyword evidence="1" id="KW-0812">Transmembrane</keyword>
<gene>
    <name evidence="3" type="ORF">M23134_07143</name>
</gene>
<dbReference type="InterPro" id="IPR010559">
    <property type="entry name" value="Sig_transdc_His_kin_internal"/>
</dbReference>
<proteinExistence type="predicted"/>
<organism evidence="3 4">
    <name type="scientific">Microscilla marina ATCC 23134</name>
    <dbReference type="NCBI Taxonomy" id="313606"/>
    <lineage>
        <taxon>Bacteria</taxon>
        <taxon>Pseudomonadati</taxon>
        <taxon>Bacteroidota</taxon>
        <taxon>Cytophagia</taxon>
        <taxon>Cytophagales</taxon>
        <taxon>Microscillaceae</taxon>
        <taxon>Microscilla</taxon>
    </lineage>
</organism>
<feature type="transmembrane region" description="Helical" evidence="1">
    <location>
        <begin position="12"/>
        <end position="30"/>
    </location>
</feature>
<sequence length="358" mass="41864">MSRLNPYLRKHRLLLALLAGNLAYFVSIFIHDSFDFVQQNYHIPDHLYALLMMGIFVETIWAVAVWLDQWLLIEHKFKQRAIVQGLFSLGAMIGLITLADATLPGFTLNTLRHFQEFEDVAHSVVIKKVRVYSTFGFTAVLLNIVYFGWRFFRDFHVAQLKAEQLHKETVANQLQTLKNQIHPRFWFASLEALIQLVHQDPDLSEKFIKKLSLFYRYNITNSEKELITLAEELEFVNIYIDLINIKNPAMLKWHHQLAPAMLQYLLPSKALQKVFEQVLETHLYDATRPLTLKLSTNPEANLIVTYSGLKKLHTPEYITQDWLVELNQIYQFYTPQKVQEHTQKKQSQVVLPLLQVDG</sequence>
<protein>
    <submittedName>
        <fullName evidence="3">Putative two-component system sensor protein histidine kinase</fullName>
    </submittedName>
</protein>
<evidence type="ECO:0000259" key="2">
    <source>
        <dbReference type="Pfam" id="PF06580"/>
    </source>
</evidence>
<keyword evidence="3" id="KW-0808">Transferase</keyword>
<keyword evidence="3" id="KW-0418">Kinase</keyword>
<evidence type="ECO:0000313" key="3">
    <source>
        <dbReference type="EMBL" id="EAY25994.1"/>
    </source>
</evidence>
<dbReference type="eggNOG" id="COG2972">
    <property type="taxonomic scope" value="Bacteria"/>
</dbReference>
<evidence type="ECO:0000313" key="4">
    <source>
        <dbReference type="Proteomes" id="UP000004095"/>
    </source>
</evidence>
<dbReference type="PANTHER" id="PTHR34220">
    <property type="entry name" value="SENSOR HISTIDINE KINASE YPDA"/>
    <property type="match status" value="1"/>
</dbReference>
<keyword evidence="4" id="KW-1185">Reference proteome</keyword>
<accession>A1ZUH5</accession>